<evidence type="ECO:0000256" key="1">
    <source>
        <dbReference type="SAM" id="Phobius"/>
    </source>
</evidence>
<keyword evidence="3" id="KW-1185">Reference proteome</keyword>
<evidence type="ECO:0000313" key="3">
    <source>
        <dbReference type="Proteomes" id="UP001310022"/>
    </source>
</evidence>
<dbReference type="EMBL" id="BQKE01000001">
    <property type="protein sequence ID" value="GJM61414.1"/>
    <property type="molecule type" value="Genomic_DNA"/>
</dbReference>
<feature type="transmembrane region" description="Helical" evidence="1">
    <location>
        <begin position="62"/>
        <end position="80"/>
    </location>
</feature>
<name>A0AAN4VY62_9BACT</name>
<organism evidence="2 3">
    <name type="scientific">Persicobacter diffluens</name>
    <dbReference type="NCBI Taxonomy" id="981"/>
    <lineage>
        <taxon>Bacteria</taxon>
        <taxon>Pseudomonadati</taxon>
        <taxon>Bacteroidota</taxon>
        <taxon>Cytophagia</taxon>
        <taxon>Cytophagales</taxon>
        <taxon>Persicobacteraceae</taxon>
        <taxon>Persicobacter</taxon>
    </lineage>
</organism>
<sequence length="139" mass="16683">MNVFDYCYFRICQFYINNKDKEPEYSGILILSLLQVFIVYDFFFFLKILFGEKFISLFSEDLLEYWILPVIILFPVKNYFRYIRSDMFKSVGKNLLKNESVRDRKRNNLKLFILVLVIAFSSIVCGLLFKVLLEMYGVI</sequence>
<keyword evidence="1" id="KW-1133">Transmembrane helix</keyword>
<accession>A0AAN4VY62</accession>
<proteinExistence type="predicted"/>
<comment type="caution">
    <text evidence="2">The sequence shown here is derived from an EMBL/GenBank/DDBJ whole genome shotgun (WGS) entry which is preliminary data.</text>
</comment>
<dbReference type="AlphaFoldDB" id="A0AAN4VY62"/>
<gene>
    <name evidence="2" type="ORF">PEDI_19660</name>
</gene>
<dbReference type="Proteomes" id="UP001310022">
    <property type="component" value="Unassembled WGS sequence"/>
</dbReference>
<evidence type="ECO:0000313" key="2">
    <source>
        <dbReference type="EMBL" id="GJM61414.1"/>
    </source>
</evidence>
<dbReference type="RefSeq" id="WP_338236965.1">
    <property type="nucleotide sequence ID" value="NZ_BQKE01000001.1"/>
</dbReference>
<keyword evidence="1" id="KW-0472">Membrane</keyword>
<reference evidence="2 3" key="1">
    <citation type="submission" date="2021-12" db="EMBL/GenBank/DDBJ databases">
        <title>Genome sequencing of bacteria with rrn-lacking chromosome and rrn-plasmid.</title>
        <authorList>
            <person name="Anda M."/>
            <person name="Iwasaki W."/>
        </authorList>
    </citation>
    <scope>NUCLEOTIDE SEQUENCE [LARGE SCALE GENOMIC DNA]</scope>
    <source>
        <strain evidence="2 3">NBRC 15940</strain>
    </source>
</reference>
<protein>
    <submittedName>
        <fullName evidence="2">Uncharacterized protein</fullName>
    </submittedName>
</protein>
<feature type="transmembrane region" description="Helical" evidence="1">
    <location>
        <begin position="111"/>
        <end position="133"/>
    </location>
</feature>
<feature type="transmembrane region" description="Helical" evidence="1">
    <location>
        <begin position="28"/>
        <end position="50"/>
    </location>
</feature>
<keyword evidence="1" id="KW-0812">Transmembrane</keyword>